<dbReference type="InterPro" id="IPR029058">
    <property type="entry name" value="AB_hydrolase_fold"/>
</dbReference>
<reference evidence="1 2" key="1">
    <citation type="submission" date="2019-08" db="EMBL/GenBank/DDBJ databases">
        <title>In-depth cultivation of the pig gut microbiome towards novel bacterial diversity and tailored functional studies.</title>
        <authorList>
            <person name="Wylensek D."/>
            <person name="Hitch T.C.A."/>
            <person name="Clavel T."/>
        </authorList>
    </citation>
    <scope>NUCLEOTIDE SEQUENCE [LARGE SCALE GENOMIC DNA]</scope>
    <source>
        <strain evidence="1 2">WCA-693-APC-MOT-I</strain>
    </source>
</reference>
<dbReference type="EMBL" id="VUMT01000023">
    <property type="protein sequence ID" value="MSS64628.1"/>
    <property type="molecule type" value="Genomic_DNA"/>
</dbReference>
<organism evidence="1 2">
    <name type="scientific">Velocimicrobium porci</name>
    <dbReference type="NCBI Taxonomy" id="2606634"/>
    <lineage>
        <taxon>Bacteria</taxon>
        <taxon>Bacillati</taxon>
        <taxon>Bacillota</taxon>
        <taxon>Clostridia</taxon>
        <taxon>Lachnospirales</taxon>
        <taxon>Lachnospiraceae</taxon>
        <taxon>Velocimicrobium</taxon>
    </lineage>
</organism>
<name>A0A6L5Y2P3_9FIRM</name>
<sequence>MGNLINYIETYGTYSFEERPFNDIDNLILSQLSYLKYDGIVPGILEKKNGIKLLDILTHPDRYKMFTDERYKVVNRSLFEALVFSRRFQTMRLNHYIQITDTKKESQFSAVTFFLDGGNIYLAYRGTDETIVGWKEDFNMAFLSPVPAQEEGLKYLNLVGKKLKQPFFVGGHSKGGNIAVYASMKCEPAIKEKIRAIYNNDGPGFRKEVFDEKGFEQIKDKLIKLVPQSSLIGMLLQNQEEYQVIRSTGKGGIGQHDPFTWEIKDDSFIFVEDIDKGHKRLNERLNEWVAGLDEKQIKTFVDTLYQLISITEANTLMDLSDEWKDNAIKIAGAFKDVDGETKRVLKDIIAALFL</sequence>
<dbReference type="RefSeq" id="WP_154520022.1">
    <property type="nucleotide sequence ID" value="NZ_VUMT01000023.1"/>
</dbReference>
<keyword evidence="2" id="KW-1185">Reference proteome</keyword>
<dbReference type="InterPro" id="IPR024499">
    <property type="entry name" value="Mbeg1-like"/>
</dbReference>
<evidence type="ECO:0000313" key="2">
    <source>
        <dbReference type="Proteomes" id="UP000482209"/>
    </source>
</evidence>
<proteinExistence type="predicted"/>
<dbReference type="AlphaFoldDB" id="A0A6L5Y2P3"/>
<evidence type="ECO:0000313" key="1">
    <source>
        <dbReference type="EMBL" id="MSS64628.1"/>
    </source>
</evidence>
<dbReference type="Pfam" id="PF11187">
    <property type="entry name" value="Mbeg1-like"/>
    <property type="match status" value="1"/>
</dbReference>
<accession>A0A6L5Y2P3</accession>
<comment type="caution">
    <text evidence="1">The sequence shown here is derived from an EMBL/GenBank/DDBJ whole genome shotgun (WGS) entry which is preliminary data.</text>
</comment>
<dbReference type="SUPFAM" id="SSF53474">
    <property type="entry name" value="alpha/beta-Hydrolases"/>
    <property type="match status" value="1"/>
</dbReference>
<dbReference type="Proteomes" id="UP000482209">
    <property type="component" value="Unassembled WGS sequence"/>
</dbReference>
<gene>
    <name evidence="1" type="ORF">FYJ58_12190</name>
</gene>
<protein>
    <submittedName>
        <fullName evidence="1">DUF2974 domain-containing protein</fullName>
    </submittedName>
</protein>